<proteinExistence type="predicted"/>
<accession>A0A147F1K2</accession>
<dbReference type="Proteomes" id="UP000075025">
    <property type="component" value="Unassembled WGS sequence"/>
</dbReference>
<sequence length="119" mass="12596">MLSVVQIIREHRSAAAWTLRASCGVGLSDLGDAVNWGEACVLVKRAALDPSTALGAELAGWAYPASMPELLTLLAQIPSRNTAKAVMPWSMKVPDEQTPATPDEIASADAALESEFVFT</sequence>
<evidence type="ECO:0000313" key="1">
    <source>
        <dbReference type="EMBL" id="KTR96480.1"/>
    </source>
</evidence>
<dbReference type="EMBL" id="LDRT01000010">
    <property type="protein sequence ID" value="KTR96480.1"/>
    <property type="molecule type" value="Genomic_DNA"/>
</dbReference>
<evidence type="ECO:0000313" key="2">
    <source>
        <dbReference type="Proteomes" id="UP000075025"/>
    </source>
</evidence>
<dbReference type="OrthoDB" id="5076913at2"/>
<dbReference type="PATRIC" id="fig|2033.6.peg.85"/>
<organism evidence="1 2">
    <name type="scientific">Microbacterium testaceum</name>
    <name type="common">Aureobacterium testaceum</name>
    <name type="synonym">Brevibacterium testaceum</name>
    <dbReference type="NCBI Taxonomy" id="2033"/>
    <lineage>
        <taxon>Bacteria</taxon>
        <taxon>Bacillati</taxon>
        <taxon>Actinomycetota</taxon>
        <taxon>Actinomycetes</taxon>
        <taxon>Micrococcales</taxon>
        <taxon>Microbacteriaceae</taxon>
        <taxon>Microbacterium</taxon>
    </lineage>
</organism>
<reference evidence="1 2" key="1">
    <citation type="journal article" date="2016" name="Front. Microbiol.">
        <title>Genomic Resource of Rice Seed Associated Bacteria.</title>
        <authorList>
            <person name="Midha S."/>
            <person name="Bansal K."/>
            <person name="Sharma S."/>
            <person name="Kumar N."/>
            <person name="Patil P.P."/>
            <person name="Chaudhry V."/>
            <person name="Patil P.B."/>
        </authorList>
    </citation>
    <scope>NUCLEOTIDE SEQUENCE [LARGE SCALE GENOMIC DNA]</scope>
    <source>
        <strain evidence="1 2">NS220</strain>
    </source>
</reference>
<dbReference type="AlphaFoldDB" id="A0A147F1K2"/>
<name>A0A147F1K2_MICTE</name>
<protein>
    <submittedName>
        <fullName evidence="1">Uncharacterized protein</fullName>
    </submittedName>
</protein>
<gene>
    <name evidence="1" type="ORF">NS220_02055</name>
</gene>
<comment type="caution">
    <text evidence="1">The sequence shown here is derived from an EMBL/GenBank/DDBJ whole genome shotgun (WGS) entry which is preliminary data.</text>
</comment>